<evidence type="ECO:0000313" key="3">
    <source>
        <dbReference type="EMBL" id="SFJ86745.1"/>
    </source>
</evidence>
<keyword evidence="1" id="KW-0472">Membrane</keyword>
<dbReference type="GO" id="GO:0098797">
    <property type="term" value="C:plasma membrane protein complex"/>
    <property type="evidence" value="ECO:0007669"/>
    <property type="project" value="TreeGrafter"/>
</dbReference>
<dbReference type="PANTHER" id="PTHR33446">
    <property type="entry name" value="PROTEIN TONB-RELATED"/>
    <property type="match status" value="1"/>
</dbReference>
<name>A0A1I3UUQ8_9FLAO</name>
<dbReference type="RefSeq" id="WP_090681309.1">
    <property type="nucleotide sequence ID" value="NZ_FORU01000020.1"/>
</dbReference>
<dbReference type="PANTHER" id="PTHR33446:SF2">
    <property type="entry name" value="PROTEIN TONB"/>
    <property type="match status" value="1"/>
</dbReference>
<dbReference type="EMBL" id="FORU01000020">
    <property type="protein sequence ID" value="SFJ86745.1"/>
    <property type="molecule type" value="Genomic_DNA"/>
</dbReference>
<keyword evidence="4" id="KW-1185">Reference proteome</keyword>
<dbReference type="GO" id="GO:0031992">
    <property type="term" value="F:energy transducer activity"/>
    <property type="evidence" value="ECO:0007669"/>
    <property type="project" value="TreeGrafter"/>
</dbReference>
<evidence type="ECO:0000259" key="2">
    <source>
        <dbReference type="Pfam" id="PF03544"/>
    </source>
</evidence>
<dbReference type="SUPFAM" id="SSF74653">
    <property type="entry name" value="TolA/TonB C-terminal domain"/>
    <property type="match status" value="1"/>
</dbReference>
<dbReference type="STRING" id="1150112.SAMN04487893_1208"/>
<keyword evidence="1" id="KW-1133">Transmembrane helix</keyword>
<protein>
    <submittedName>
        <fullName evidence="3">Protein TonB</fullName>
    </submittedName>
</protein>
<dbReference type="Gene3D" id="3.30.1150.10">
    <property type="match status" value="1"/>
</dbReference>
<feature type="domain" description="TonB C-terminal" evidence="2">
    <location>
        <begin position="221"/>
        <end position="279"/>
    </location>
</feature>
<evidence type="ECO:0000313" key="4">
    <source>
        <dbReference type="Proteomes" id="UP000243887"/>
    </source>
</evidence>
<dbReference type="Proteomes" id="UP000243887">
    <property type="component" value="Unassembled WGS sequence"/>
</dbReference>
<feature type="transmembrane region" description="Helical" evidence="1">
    <location>
        <begin position="37"/>
        <end position="57"/>
    </location>
</feature>
<evidence type="ECO:0000256" key="1">
    <source>
        <dbReference type="SAM" id="Phobius"/>
    </source>
</evidence>
<dbReference type="InterPro" id="IPR037682">
    <property type="entry name" value="TonB_C"/>
</dbReference>
<organism evidence="3 4">
    <name type="scientific">Myroides guanonis</name>
    <dbReference type="NCBI Taxonomy" id="1150112"/>
    <lineage>
        <taxon>Bacteria</taxon>
        <taxon>Pseudomonadati</taxon>
        <taxon>Bacteroidota</taxon>
        <taxon>Flavobacteriia</taxon>
        <taxon>Flavobacteriales</taxon>
        <taxon>Flavobacteriaceae</taxon>
        <taxon>Myroides</taxon>
    </lineage>
</organism>
<dbReference type="OrthoDB" id="1095452at2"/>
<dbReference type="GO" id="GO:0055085">
    <property type="term" value="P:transmembrane transport"/>
    <property type="evidence" value="ECO:0007669"/>
    <property type="project" value="InterPro"/>
</dbReference>
<dbReference type="AlphaFoldDB" id="A0A1I3UUQ8"/>
<dbReference type="Pfam" id="PF03544">
    <property type="entry name" value="TonB_C"/>
    <property type="match status" value="1"/>
</dbReference>
<dbReference type="InterPro" id="IPR051045">
    <property type="entry name" value="TonB-dependent_transducer"/>
</dbReference>
<proteinExistence type="predicted"/>
<gene>
    <name evidence="3" type="ORF">SAMN04487893_1208</name>
</gene>
<accession>A0A1I3UUQ8</accession>
<sequence>MSKLNIFRKEWLDIVFENRNKNYGAYQLRLENPRTTMMSFFIGIGLFGGVIGSTVLFNNVKTASVSEAAPTDFSKVLVLDRVPVEKKEKKEEVREVAENLVNAKTIVLKENTVAFVKPNVVDDNDVKNDMLNMEELLKSNIGNKAAEGSGKDGIIDVGEGVVGNKVVDGPDEGAEILESGNGIVMNVQVKAAPIGGMNAFSSMFISKFRAPTMNASTSEVRVIVSFVVEKDGSLSDIKVLRDPGFGVGAEAVRVLKGMPKWEPAKQNGVKVRSQFTLPISIKVN</sequence>
<keyword evidence="1" id="KW-0812">Transmembrane</keyword>
<reference evidence="4" key="1">
    <citation type="submission" date="2016-10" db="EMBL/GenBank/DDBJ databases">
        <authorList>
            <person name="Varghese N."/>
            <person name="Submissions S."/>
        </authorList>
    </citation>
    <scope>NUCLEOTIDE SEQUENCE [LARGE SCALE GENOMIC DNA]</scope>
    <source>
        <strain evidence="4">DSM 26542</strain>
    </source>
</reference>